<accession>A0A099I701</accession>
<name>A0A099I701_CLOIN</name>
<evidence type="ECO:0000313" key="2">
    <source>
        <dbReference type="Proteomes" id="UP000030008"/>
    </source>
</evidence>
<protein>
    <submittedName>
        <fullName evidence="1">Uncharacterized protein</fullName>
    </submittedName>
</protein>
<sequence>MKHNSVLVYEDFFMTKEDGRTPEIPLYVDETQTAGYEIDIRAKHFHAAHIVLPLYPGVHSELIVYMIPKLHIQTQPMLQSLHKLHEKNKPSFSFEAFLYALRYLNPTLPAELLRQRAEDIWMQLSRETNTAFLPPWLLLHQRVYKIAEEVFEKHTSCSVSIAACGTASSTTHEQEQWQRFLQTCVPVCATDEQEISEAALYNQLHIEAGGADSAAAKDKINSRKRALQALVNALPKEPAQLLPWDAWELLLQETNGSYEILKLFLGKSLLYTWLAQCQSSRTAASKAEWQQVLKKEAKHLYHSLQDADILKREPPALCEQLKESDMEMLLRKVLKAYNKSQSNASFTENVCAFQRLLALPIDGTLHNRDCRLLLEISEELNIPPI</sequence>
<proteinExistence type="predicted"/>
<reference evidence="1 2" key="1">
    <citation type="submission" date="2014-08" db="EMBL/GenBank/DDBJ databases">
        <title>Clostridium innocuum, an unnegligible vancomycin-resistant pathogen causing extra-intestinal infections.</title>
        <authorList>
            <person name="Feng Y."/>
            <person name="Chiu C.-H."/>
        </authorList>
    </citation>
    <scope>NUCLEOTIDE SEQUENCE [LARGE SCALE GENOMIC DNA]</scope>
    <source>
        <strain evidence="1 2">AN88</strain>
    </source>
</reference>
<evidence type="ECO:0000313" key="1">
    <source>
        <dbReference type="EMBL" id="KGJ53326.1"/>
    </source>
</evidence>
<dbReference type="EMBL" id="JQIF01000041">
    <property type="protein sequence ID" value="KGJ53326.1"/>
    <property type="molecule type" value="Genomic_DNA"/>
</dbReference>
<comment type="caution">
    <text evidence="1">The sequence shown here is derived from an EMBL/GenBank/DDBJ whole genome shotgun (WGS) entry which is preliminary data.</text>
</comment>
<dbReference type="Proteomes" id="UP000030008">
    <property type="component" value="Unassembled WGS sequence"/>
</dbReference>
<organism evidence="1 2">
    <name type="scientific">Clostridium innocuum</name>
    <dbReference type="NCBI Taxonomy" id="1522"/>
    <lineage>
        <taxon>Bacteria</taxon>
        <taxon>Bacillati</taxon>
        <taxon>Bacillota</taxon>
        <taxon>Clostridia</taxon>
        <taxon>Eubacteriales</taxon>
        <taxon>Clostridiaceae</taxon>
        <taxon>Clostridium</taxon>
    </lineage>
</organism>
<dbReference type="AlphaFoldDB" id="A0A099I701"/>
<gene>
    <name evidence="1" type="ORF">CIAN88_09760</name>
</gene>